<feature type="domain" description="AB hydrolase-1" evidence="1">
    <location>
        <begin position="5"/>
        <end position="207"/>
    </location>
</feature>
<dbReference type="PANTHER" id="PTHR37017">
    <property type="entry name" value="AB HYDROLASE-1 DOMAIN-CONTAINING PROTEIN-RELATED"/>
    <property type="match status" value="1"/>
</dbReference>
<gene>
    <name evidence="2" type="ORF">OJ962_25235</name>
</gene>
<dbReference type="Gene3D" id="3.40.50.1820">
    <property type="entry name" value="alpha/beta hydrolase"/>
    <property type="match status" value="1"/>
</dbReference>
<dbReference type="InterPro" id="IPR000073">
    <property type="entry name" value="AB_hydrolase_1"/>
</dbReference>
<reference evidence="2" key="1">
    <citation type="submission" date="2022-10" db="EMBL/GenBank/DDBJ databases">
        <title>The WGS of Solirubrobacter sp. CPCC 204708.</title>
        <authorList>
            <person name="Jiang Z."/>
        </authorList>
    </citation>
    <scope>NUCLEOTIDE SEQUENCE</scope>
    <source>
        <strain evidence="2">CPCC 204708</strain>
    </source>
</reference>
<dbReference type="RefSeq" id="WP_202958187.1">
    <property type="nucleotide sequence ID" value="NZ_JAPCID010000045.1"/>
</dbReference>
<evidence type="ECO:0000313" key="3">
    <source>
        <dbReference type="Proteomes" id="UP001147700"/>
    </source>
</evidence>
<dbReference type="SUPFAM" id="SSF53474">
    <property type="entry name" value="alpha/beta-Hydrolases"/>
    <property type="match status" value="1"/>
</dbReference>
<sequence>MRASVLLVHGAFGETSVWARVIAALQREGIEAIAVANPLTGLTSDATYVASLARSMDGPVVLGGHDYGGSVITGVDAPNVVGLVYVAAFAPAAGETCVSWLGAPVLETLRPGVARGGAIELLVARDRYHDVVGGEAALQRPVLPGALDEPAADPAWARVPSWFVVAGRDGFVAAGAQREMAARAGSAVMELDATHAVLHTHAAEVAGVFFRATRRT</sequence>
<dbReference type="InterPro" id="IPR052897">
    <property type="entry name" value="Sec-Metab_Biosynth_Hydrolase"/>
</dbReference>
<organism evidence="2 3">
    <name type="scientific">Solirubrobacter deserti</name>
    <dbReference type="NCBI Taxonomy" id="2282478"/>
    <lineage>
        <taxon>Bacteria</taxon>
        <taxon>Bacillati</taxon>
        <taxon>Actinomycetota</taxon>
        <taxon>Thermoleophilia</taxon>
        <taxon>Solirubrobacterales</taxon>
        <taxon>Solirubrobacteraceae</taxon>
        <taxon>Solirubrobacter</taxon>
    </lineage>
</organism>
<dbReference type="GO" id="GO:0016787">
    <property type="term" value="F:hydrolase activity"/>
    <property type="evidence" value="ECO:0007669"/>
    <property type="project" value="UniProtKB-KW"/>
</dbReference>
<keyword evidence="2" id="KW-0378">Hydrolase</keyword>
<keyword evidence="3" id="KW-1185">Reference proteome</keyword>
<protein>
    <submittedName>
        <fullName evidence="2">Alpha/beta hydrolase</fullName>
    </submittedName>
</protein>
<proteinExistence type="predicted"/>
<evidence type="ECO:0000313" key="2">
    <source>
        <dbReference type="EMBL" id="MDA0140825.1"/>
    </source>
</evidence>
<evidence type="ECO:0000259" key="1">
    <source>
        <dbReference type="Pfam" id="PF12697"/>
    </source>
</evidence>
<accession>A0ABT4RQT3</accession>
<dbReference type="PANTHER" id="PTHR37017:SF11">
    <property type="entry name" value="ESTERASE_LIPASE_THIOESTERASE DOMAIN-CONTAINING PROTEIN"/>
    <property type="match status" value="1"/>
</dbReference>
<dbReference type="Proteomes" id="UP001147700">
    <property type="component" value="Unassembled WGS sequence"/>
</dbReference>
<comment type="caution">
    <text evidence="2">The sequence shown here is derived from an EMBL/GenBank/DDBJ whole genome shotgun (WGS) entry which is preliminary data.</text>
</comment>
<dbReference type="InterPro" id="IPR029058">
    <property type="entry name" value="AB_hydrolase_fold"/>
</dbReference>
<dbReference type="EMBL" id="JAPCID010000045">
    <property type="protein sequence ID" value="MDA0140825.1"/>
    <property type="molecule type" value="Genomic_DNA"/>
</dbReference>
<name>A0ABT4RQT3_9ACTN</name>
<dbReference type="Pfam" id="PF12697">
    <property type="entry name" value="Abhydrolase_6"/>
    <property type="match status" value="1"/>
</dbReference>